<keyword evidence="3" id="KW-1185">Reference proteome</keyword>
<evidence type="ECO:0000313" key="2">
    <source>
        <dbReference type="EMBL" id="KAK1758437.1"/>
    </source>
</evidence>
<feature type="compositionally biased region" description="Basic residues" evidence="1">
    <location>
        <begin position="104"/>
        <end position="120"/>
    </location>
</feature>
<dbReference type="Proteomes" id="UP001239445">
    <property type="component" value="Unassembled WGS sequence"/>
</dbReference>
<feature type="compositionally biased region" description="Pro residues" evidence="1">
    <location>
        <begin position="197"/>
        <end position="207"/>
    </location>
</feature>
<organism evidence="2 3">
    <name type="scientific">Echria macrotheca</name>
    <dbReference type="NCBI Taxonomy" id="438768"/>
    <lineage>
        <taxon>Eukaryota</taxon>
        <taxon>Fungi</taxon>
        <taxon>Dikarya</taxon>
        <taxon>Ascomycota</taxon>
        <taxon>Pezizomycotina</taxon>
        <taxon>Sordariomycetes</taxon>
        <taxon>Sordariomycetidae</taxon>
        <taxon>Sordariales</taxon>
        <taxon>Schizotheciaceae</taxon>
        <taxon>Echria</taxon>
    </lineage>
</organism>
<dbReference type="AlphaFoldDB" id="A0AAJ0BKB5"/>
<gene>
    <name evidence="2" type="ORF">QBC47DRAFT_441118</name>
</gene>
<proteinExistence type="predicted"/>
<feature type="compositionally biased region" description="Basic and acidic residues" evidence="1">
    <location>
        <begin position="241"/>
        <end position="253"/>
    </location>
</feature>
<feature type="region of interest" description="Disordered" evidence="1">
    <location>
        <begin position="241"/>
        <end position="302"/>
    </location>
</feature>
<accession>A0AAJ0BKB5</accession>
<dbReference type="EMBL" id="MU839829">
    <property type="protein sequence ID" value="KAK1758437.1"/>
    <property type="molecule type" value="Genomic_DNA"/>
</dbReference>
<feature type="region of interest" description="Disordered" evidence="1">
    <location>
        <begin position="143"/>
        <end position="162"/>
    </location>
</feature>
<reference evidence="2" key="1">
    <citation type="submission" date="2023-06" db="EMBL/GenBank/DDBJ databases">
        <title>Genome-scale phylogeny and comparative genomics of the fungal order Sordariales.</title>
        <authorList>
            <consortium name="Lawrence Berkeley National Laboratory"/>
            <person name="Hensen N."/>
            <person name="Bonometti L."/>
            <person name="Westerberg I."/>
            <person name="Brannstrom I.O."/>
            <person name="Guillou S."/>
            <person name="Cros-Aarteil S."/>
            <person name="Calhoun S."/>
            <person name="Haridas S."/>
            <person name="Kuo A."/>
            <person name="Mondo S."/>
            <person name="Pangilinan J."/>
            <person name="Riley R."/>
            <person name="Labutti K."/>
            <person name="Andreopoulos B."/>
            <person name="Lipzen A."/>
            <person name="Chen C."/>
            <person name="Yanf M."/>
            <person name="Daum C."/>
            <person name="Ng V."/>
            <person name="Clum A."/>
            <person name="Steindorff A."/>
            <person name="Ohm R."/>
            <person name="Martin F."/>
            <person name="Silar P."/>
            <person name="Natvig D."/>
            <person name="Lalanne C."/>
            <person name="Gautier V."/>
            <person name="Ament-Velasquez S.L."/>
            <person name="Kruys A."/>
            <person name="Hutchinson M.I."/>
            <person name="Powell A.J."/>
            <person name="Barry K."/>
            <person name="Miller A.N."/>
            <person name="Grigoriev I.V."/>
            <person name="Debuchy R."/>
            <person name="Gladieux P."/>
            <person name="Thoren M.H."/>
            <person name="Johannesson H."/>
        </authorList>
    </citation>
    <scope>NUCLEOTIDE SEQUENCE</scope>
    <source>
        <strain evidence="2">PSN4</strain>
    </source>
</reference>
<name>A0AAJ0BKB5_9PEZI</name>
<protein>
    <submittedName>
        <fullName evidence="2">Uncharacterized protein</fullName>
    </submittedName>
</protein>
<feature type="region of interest" description="Disordered" evidence="1">
    <location>
        <begin position="89"/>
        <end position="126"/>
    </location>
</feature>
<comment type="caution">
    <text evidence="2">The sequence shown here is derived from an EMBL/GenBank/DDBJ whole genome shotgun (WGS) entry which is preliminary data.</text>
</comment>
<sequence>MSLMTIFVSLVNTYQICMNKNLCLTGDTSVKGTMYDRVLELGLSNTQDSPEGSSRAAIFSIVSLCQLNLGMQRASAGFASLRISYRGREPGGDTSPSGLVTPGCHKRAPAAYRRPGRRPSRTSLRNHGQLYEPFYWRGPAKSLSDLTKPGRPQPRIDAGPVSGSPVHVAEGLDLQNSPSSNTALLVSTVPTDRSPKPGGPWPRPCDTPAPVTLESSTLRQLPSETSHKASHVHELAPLHRPTDAAHPFDHDPVAETPTRIGLVFDETAFNAPRKPSTNRTKPRSAPAGKRQDRGGGKVKSSF</sequence>
<evidence type="ECO:0000313" key="3">
    <source>
        <dbReference type="Proteomes" id="UP001239445"/>
    </source>
</evidence>
<feature type="region of interest" description="Disordered" evidence="1">
    <location>
        <begin position="188"/>
        <end position="211"/>
    </location>
</feature>
<evidence type="ECO:0000256" key="1">
    <source>
        <dbReference type="SAM" id="MobiDB-lite"/>
    </source>
</evidence>